<dbReference type="KEGG" id="pmal:PMUG01_14086100"/>
<feature type="transmembrane region" description="Helical" evidence="1">
    <location>
        <begin position="280"/>
        <end position="300"/>
    </location>
</feature>
<feature type="transmembrane region" description="Helical" evidence="1">
    <location>
        <begin position="306"/>
        <end position="322"/>
    </location>
</feature>
<evidence type="ECO:0000313" key="3">
    <source>
        <dbReference type="EMBL" id="SCP03798.1"/>
    </source>
</evidence>
<dbReference type="EMBL" id="LT594635">
    <property type="protein sequence ID" value="SCP03798.1"/>
    <property type="molecule type" value="Genomic_DNA"/>
</dbReference>
<reference evidence="3 5" key="3">
    <citation type="submission" date="2016-06" db="EMBL/GenBank/DDBJ databases">
        <authorList>
            <consortium name="Pathogen Informatics"/>
        </authorList>
    </citation>
    <scope>NUCLEOTIDE SEQUENCE [LARGE SCALE GENOMIC DNA]</scope>
</reference>
<keyword evidence="1" id="KW-1133">Transmembrane helix</keyword>
<evidence type="ECO:0000256" key="1">
    <source>
        <dbReference type="SAM" id="Phobius"/>
    </source>
</evidence>
<reference evidence="2" key="2">
    <citation type="submission" date="2016-05" db="EMBL/GenBank/DDBJ databases">
        <authorList>
            <person name="Lavstsen T."/>
            <person name="Jespersen J.S."/>
        </authorList>
    </citation>
    <scope>NUCLEOTIDE SEQUENCE [LARGE SCALE GENOMIC DNA]</scope>
</reference>
<name>A0A1A8WYV2_PLAMA</name>
<keyword evidence="5" id="KW-1185">Reference proteome</keyword>
<keyword evidence="1" id="KW-0472">Membrane</keyword>
<keyword evidence="1" id="KW-0812">Transmembrane</keyword>
<organism evidence="2 4">
    <name type="scientific">Plasmodium malariae</name>
    <dbReference type="NCBI Taxonomy" id="5858"/>
    <lineage>
        <taxon>Eukaryota</taxon>
        <taxon>Sar</taxon>
        <taxon>Alveolata</taxon>
        <taxon>Apicomplexa</taxon>
        <taxon>Aconoidasida</taxon>
        <taxon>Haemosporida</taxon>
        <taxon>Plasmodiidae</taxon>
        <taxon>Plasmodium</taxon>
        <taxon>Plasmodium (Plasmodium)</taxon>
    </lineage>
</organism>
<dbReference type="OrthoDB" id="385122at2759"/>
<proteinExistence type="predicted"/>
<dbReference type="AlphaFoldDB" id="A0A1A8WYV2"/>
<evidence type="ECO:0008006" key="6">
    <source>
        <dbReference type="Google" id="ProtNLM"/>
    </source>
</evidence>
<feature type="transmembrane region" description="Helical" evidence="1">
    <location>
        <begin position="6"/>
        <end position="22"/>
    </location>
</feature>
<accession>A0A1A8WYV2</accession>
<reference evidence="4" key="1">
    <citation type="submission" date="2016-05" db="EMBL/GenBank/DDBJ databases">
        <authorList>
            <person name="Naeem Raeece"/>
        </authorList>
    </citation>
    <scope>NUCLEOTIDE SEQUENCE [LARGE SCALE GENOMIC DNA]</scope>
</reference>
<evidence type="ECO:0000313" key="5">
    <source>
        <dbReference type="Proteomes" id="UP000219813"/>
    </source>
</evidence>
<gene>
    <name evidence="3" type="primary">PmUG01_14086100</name>
    <name evidence="2" type="ORF">PMALA_060490</name>
    <name evidence="3" type="ORF">PMUG01_14086100</name>
</gene>
<dbReference type="EMBL" id="FLQW01004785">
    <property type="protein sequence ID" value="SBS97528.1"/>
    <property type="molecule type" value="Genomic_DNA"/>
</dbReference>
<sequence>MIIRANIYLFFFKIFTFTNFIWSRQYSKKSTSIGKLCNKRNSRLLKNNVRLEPQQNYTSLKYKLTKILEEDDGILSKRLKELMSSEPFQSQLHALLRDDNIQRRFYVPVNDSNAEKRSNRGNYCNLFEKQFNEGSKYVNGFEQKQNYKKRAQENNLKRVPNVFRNDDNSVKRYGSLKDEYIPEIISDELNHEYDKENLFSSLKSYSYSDDPKNILRYSTHNKKKYIGFIRYIIKKLMKYLKKSDALYETELINIMSYYNNQQGRNVRKKKRSLTRKIKDFLTVLSPILVFAVTLVLCYMYNSNTGIIVSSIFLIASVLYVWYKYKKCKRLCKLYGEFNVKRLLKADERRRIMLPYISPN</sequence>
<protein>
    <recommendedName>
        <fullName evidence="6">Pv-fam-d protein</fullName>
    </recommendedName>
</protein>
<dbReference type="GeneID" id="39872172"/>
<dbReference type="VEuPathDB" id="PlasmoDB:PmUG01_14086100"/>
<dbReference type="RefSeq" id="XP_028864749.1">
    <property type="nucleotide sequence ID" value="XM_029008461.1"/>
</dbReference>
<evidence type="ECO:0000313" key="4">
    <source>
        <dbReference type="Proteomes" id="UP000078597"/>
    </source>
</evidence>
<evidence type="ECO:0000313" key="2">
    <source>
        <dbReference type="EMBL" id="SBS97528.1"/>
    </source>
</evidence>
<dbReference type="Proteomes" id="UP000078597">
    <property type="component" value="Unassembled WGS sequence"/>
</dbReference>
<dbReference type="Proteomes" id="UP000219813">
    <property type="component" value="Chromosome 14"/>
</dbReference>